<keyword evidence="3 6" id="KW-0540">Nuclease</keyword>
<keyword evidence="9" id="KW-1185">Reference proteome</keyword>
<keyword evidence="5 6" id="KW-0378">Hydrolase</keyword>
<proteinExistence type="inferred from homology"/>
<reference evidence="9" key="1">
    <citation type="journal article" date="2017" name="Appl. Environ. Microbiol.">
        <title>Genomic analysis of Calderihabitans maritimus KKC1, a thermophilic hydrogenogenic carboxydotrophic bacterium isolated from marine sediment.</title>
        <authorList>
            <person name="Omae K."/>
            <person name="Yoneda Y."/>
            <person name="Fukuyama Y."/>
            <person name="Yoshida T."/>
            <person name="Sako Y."/>
        </authorList>
    </citation>
    <scope>NUCLEOTIDE SEQUENCE [LARGE SCALE GENOMIC DNA]</scope>
    <source>
        <strain evidence="9">KKC1</strain>
    </source>
</reference>
<keyword evidence="6" id="KW-0963">Cytoplasm</keyword>
<keyword evidence="4 6" id="KW-0255">Endonuclease</keyword>
<comment type="subunit">
    <text evidence="6">Homodimer.</text>
</comment>
<dbReference type="SUPFAM" id="SSF69065">
    <property type="entry name" value="RNase III domain-like"/>
    <property type="match status" value="1"/>
</dbReference>
<evidence type="ECO:0000256" key="4">
    <source>
        <dbReference type="ARBA" id="ARBA00022759"/>
    </source>
</evidence>
<dbReference type="InterPro" id="IPR008226">
    <property type="entry name" value="Mini3_fam"/>
</dbReference>
<dbReference type="GO" id="GO:0004525">
    <property type="term" value="F:ribonuclease III activity"/>
    <property type="evidence" value="ECO:0007669"/>
    <property type="project" value="InterPro"/>
</dbReference>
<dbReference type="PANTHER" id="PTHR34276">
    <property type="entry name" value="MINI-RIBONUCLEASE 3"/>
    <property type="match status" value="1"/>
</dbReference>
<name>A0A1Z5HNN7_9FIRM</name>
<dbReference type="Pfam" id="PF00636">
    <property type="entry name" value="Ribonuclease_3"/>
    <property type="match status" value="1"/>
</dbReference>
<sequence>MKFSFPVPTPDKLSPLTLAYVGDAVYELYVRCQLLAKGFVKVKDLHHKAINLVNAGTQADLLKFIEPQLTDEEKNMVRRGRNAKSGDYPKKATVIDYRYSTGLECLIGYLYLMGELERIEEILGSLEEIVDKPKE</sequence>
<evidence type="ECO:0000313" key="8">
    <source>
        <dbReference type="EMBL" id="GAW91133.1"/>
    </source>
</evidence>
<dbReference type="RefSeq" id="WP_088552720.1">
    <property type="nucleotide sequence ID" value="NZ_BDGJ01000007.1"/>
</dbReference>
<evidence type="ECO:0000256" key="3">
    <source>
        <dbReference type="ARBA" id="ARBA00022722"/>
    </source>
</evidence>
<keyword evidence="1 6" id="KW-0690">Ribosome biogenesis</keyword>
<accession>A0A1Z5HNN7</accession>
<dbReference type="HAMAP" id="MF_01468">
    <property type="entry name" value="RNase_Mini_III"/>
    <property type="match status" value="1"/>
</dbReference>
<dbReference type="GO" id="GO:0006364">
    <property type="term" value="P:rRNA processing"/>
    <property type="evidence" value="ECO:0007669"/>
    <property type="project" value="UniProtKB-UniRule"/>
</dbReference>
<dbReference type="GO" id="GO:0005737">
    <property type="term" value="C:cytoplasm"/>
    <property type="evidence" value="ECO:0007669"/>
    <property type="project" value="UniProtKB-SubCell"/>
</dbReference>
<evidence type="ECO:0000256" key="2">
    <source>
        <dbReference type="ARBA" id="ARBA00022552"/>
    </source>
</evidence>
<evidence type="ECO:0000256" key="1">
    <source>
        <dbReference type="ARBA" id="ARBA00022517"/>
    </source>
</evidence>
<dbReference type="PANTHER" id="PTHR34276:SF1">
    <property type="entry name" value="MINI-RIBONUCLEASE 3"/>
    <property type="match status" value="1"/>
</dbReference>
<feature type="domain" description="RNase III" evidence="7">
    <location>
        <begin position="2"/>
        <end position="134"/>
    </location>
</feature>
<comment type="function">
    <text evidence="6">Involved in correct processing of both the 5' and 3' ends of 23S rRNA precursor. Processes 30S rRNA precursor transcript even in absence of ribonuclease 3 (Rnc); Rnc processes 30S rRNA into smaller rRNA precursors.</text>
</comment>
<comment type="similarity">
    <text evidence="6">Belongs to the MrnC RNase family.</text>
</comment>
<dbReference type="Proteomes" id="UP000197032">
    <property type="component" value="Unassembled WGS sequence"/>
</dbReference>
<protein>
    <recommendedName>
        <fullName evidence="6">Mini-ribonuclease 3</fullName>
        <shortName evidence="6">Mini-3</shortName>
        <shortName evidence="6">Mini-RNase 3</shortName>
        <ecNumber evidence="6">3.1.26.-</ecNumber>
    </recommendedName>
    <alternativeName>
        <fullName evidence="6">Mini-RNase III</fullName>
        <shortName evidence="6">Mini-III</shortName>
    </alternativeName>
</protein>
<dbReference type="InterPro" id="IPR036389">
    <property type="entry name" value="RNase_III_sf"/>
</dbReference>
<evidence type="ECO:0000259" key="7">
    <source>
        <dbReference type="SMART" id="SM00535"/>
    </source>
</evidence>
<keyword evidence="6" id="KW-0460">Magnesium</keyword>
<evidence type="ECO:0000256" key="5">
    <source>
        <dbReference type="ARBA" id="ARBA00022801"/>
    </source>
</evidence>
<keyword evidence="2 6" id="KW-0698">rRNA processing</keyword>
<evidence type="ECO:0000256" key="6">
    <source>
        <dbReference type="HAMAP-Rule" id="MF_01468"/>
    </source>
</evidence>
<dbReference type="InterPro" id="IPR000999">
    <property type="entry name" value="RNase_III_dom"/>
</dbReference>
<keyword evidence="6" id="KW-0694">RNA-binding</keyword>
<organism evidence="8 9">
    <name type="scientific">Calderihabitans maritimus</name>
    <dbReference type="NCBI Taxonomy" id="1246530"/>
    <lineage>
        <taxon>Bacteria</taxon>
        <taxon>Bacillati</taxon>
        <taxon>Bacillota</taxon>
        <taxon>Clostridia</taxon>
        <taxon>Neomoorellales</taxon>
        <taxon>Calderihabitantaceae</taxon>
        <taxon>Calderihabitans</taxon>
    </lineage>
</organism>
<evidence type="ECO:0000313" key="9">
    <source>
        <dbReference type="Proteomes" id="UP000197032"/>
    </source>
</evidence>
<dbReference type="PIRSF" id="PIRSF005520">
    <property type="entry name" value="UCP005520"/>
    <property type="match status" value="1"/>
</dbReference>
<dbReference type="Gene3D" id="1.10.1520.10">
    <property type="entry name" value="Ribonuclease III domain"/>
    <property type="match status" value="1"/>
</dbReference>
<gene>
    <name evidence="6" type="primary">mrnC</name>
    <name evidence="8" type="ORF">KKC1_02950</name>
</gene>
<dbReference type="SMART" id="SM00535">
    <property type="entry name" value="RIBOc"/>
    <property type="match status" value="1"/>
</dbReference>
<dbReference type="OrthoDB" id="46571at2"/>
<dbReference type="EMBL" id="BDGJ01000007">
    <property type="protein sequence ID" value="GAW91133.1"/>
    <property type="molecule type" value="Genomic_DNA"/>
</dbReference>
<dbReference type="EC" id="3.1.26.-" evidence="6"/>
<comment type="cofactor">
    <cofactor evidence="6">
        <name>Mg(2+)</name>
        <dbReference type="ChEBI" id="CHEBI:18420"/>
    </cofactor>
</comment>
<dbReference type="GO" id="GO:0019843">
    <property type="term" value="F:rRNA binding"/>
    <property type="evidence" value="ECO:0007669"/>
    <property type="project" value="UniProtKB-UniRule"/>
</dbReference>
<keyword evidence="6" id="KW-0699">rRNA-binding</keyword>
<dbReference type="AlphaFoldDB" id="A0A1Z5HNN7"/>
<feature type="active site" evidence="6">
    <location>
        <position position="23"/>
    </location>
</feature>
<comment type="caution">
    <text evidence="8">The sequence shown here is derived from an EMBL/GenBank/DDBJ whole genome shotgun (WGS) entry which is preliminary data.</text>
</comment>
<comment type="subcellular location">
    <subcellularLocation>
        <location evidence="6">Cytoplasm</location>
    </subcellularLocation>
</comment>